<name>A0A397JJQ6_9GLOM</name>
<sequence length="160" mass="18676">MMVAIKYKFINIIAFMYVIMVGRVIGKTEIIIAANMPLGTRCRTWITDDLNKTVAPPETYMNKYFDCSKICHLLSFAMEEGRRYWVNGKVRSFDNGDDNSNENKWFFPFPQRNSGPFKKYGGSVCVKFEHDNILDWKFTHQPDPKLECDKYPNCKSSIMD</sequence>
<dbReference type="Proteomes" id="UP000266861">
    <property type="component" value="Unassembled WGS sequence"/>
</dbReference>
<comment type="caution">
    <text evidence="2">The sequence shown here is derived from an EMBL/GenBank/DDBJ whole genome shotgun (WGS) entry which is preliminary data.</text>
</comment>
<keyword evidence="1" id="KW-0472">Membrane</keyword>
<dbReference type="EMBL" id="PQFF01000031">
    <property type="protein sequence ID" value="RHZ87512.1"/>
    <property type="molecule type" value="Genomic_DNA"/>
</dbReference>
<keyword evidence="3" id="KW-1185">Reference proteome</keyword>
<dbReference type="AlphaFoldDB" id="A0A397JJQ6"/>
<gene>
    <name evidence="2" type="ORF">Glove_33g9</name>
</gene>
<feature type="transmembrane region" description="Helical" evidence="1">
    <location>
        <begin position="7"/>
        <end position="26"/>
    </location>
</feature>
<protein>
    <submittedName>
        <fullName evidence="2">Uncharacterized protein</fullName>
    </submittedName>
</protein>
<proteinExistence type="predicted"/>
<evidence type="ECO:0000256" key="1">
    <source>
        <dbReference type="SAM" id="Phobius"/>
    </source>
</evidence>
<evidence type="ECO:0000313" key="2">
    <source>
        <dbReference type="EMBL" id="RHZ87512.1"/>
    </source>
</evidence>
<keyword evidence="1" id="KW-0812">Transmembrane</keyword>
<organism evidence="2 3">
    <name type="scientific">Diversispora epigaea</name>
    <dbReference type="NCBI Taxonomy" id="1348612"/>
    <lineage>
        <taxon>Eukaryota</taxon>
        <taxon>Fungi</taxon>
        <taxon>Fungi incertae sedis</taxon>
        <taxon>Mucoromycota</taxon>
        <taxon>Glomeromycotina</taxon>
        <taxon>Glomeromycetes</taxon>
        <taxon>Diversisporales</taxon>
        <taxon>Diversisporaceae</taxon>
        <taxon>Diversispora</taxon>
    </lineage>
</organism>
<reference evidence="2 3" key="1">
    <citation type="submission" date="2018-08" db="EMBL/GenBank/DDBJ databases">
        <title>Genome and evolution of the arbuscular mycorrhizal fungus Diversispora epigaea (formerly Glomus versiforme) and its bacterial endosymbionts.</title>
        <authorList>
            <person name="Sun X."/>
            <person name="Fei Z."/>
            <person name="Harrison M."/>
        </authorList>
    </citation>
    <scope>NUCLEOTIDE SEQUENCE [LARGE SCALE GENOMIC DNA]</scope>
    <source>
        <strain evidence="2 3">IT104</strain>
    </source>
</reference>
<evidence type="ECO:0000313" key="3">
    <source>
        <dbReference type="Proteomes" id="UP000266861"/>
    </source>
</evidence>
<accession>A0A397JJQ6</accession>
<keyword evidence="1" id="KW-1133">Transmembrane helix</keyword>